<dbReference type="GO" id="GO:0000270">
    <property type="term" value="P:peptidoglycan metabolic process"/>
    <property type="evidence" value="ECO:0007669"/>
    <property type="project" value="InterPro"/>
</dbReference>
<dbReference type="InterPro" id="IPR000189">
    <property type="entry name" value="Transglyc_AS"/>
</dbReference>
<dbReference type="InterPro" id="IPR023346">
    <property type="entry name" value="Lysozyme-like_dom_sf"/>
</dbReference>
<dbReference type="PROSITE" id="PS00922">
    <property type="entry name" value="TRANSGLYCOSYLASE"/>
    <property type="match status" value="1"/>
</dbReference>
<keyword evidence="4" id="KW-1185">Reference proteome</keyword>
<gene>
    <name evidence="3" type="ordered locus">Q7A_42</name>
</gene>
<organism evidence="3 4">
    <name type="scientific">Methylophaga nitratireducenticrescens</name>
    <dbReference type="NCBI Taxonomy" id="754476"/>
    <lineage>
        <taxon>Bacteria</taxon>
        <taxon>Pseudomonadati</taxon>
        <taxon>Pseudomonadota</taxon>
        <taxon>Gammaproteobacteria</taxon>
        <taxon>Thiotrichales</taxon>
        <taxon>Piscirickettsiaceae</taxon>
        <taxon>Methylophaga</taxon>
    </lineage>
</organism>
<dbReference type="HOGENOM" id="CLU_019016_0_1_6"/>
<dbReference type="AlphaFoldDB" id="I1XET4"/>
<dbReference type="KEGG" id="mej:Q7A_42"/>
<sequence>MKNQIRIAILLMLAVFLPIQAVTAASDINQQRKLYQQAKKALQTHQLTQFRQLQAQLEGYPLQEYLDYLYLQHRINDTEAANIKRFLQTREDSFFKARLRGAWLDKLAGSQQWQQYLEFYQVPQSAARECHYARALIATNQQQAAAEAFEKLWLVAASQDKACDAVFHHAEQRGWLTDELRWQRLLLALRNQQFALANYLAKTVKQSATAQAWTKRWEDIHKNPVSLLSQLPAPAPAQGVSLAQDVAMAREIIVYGLKRLARNDPAKAHYHWTRLENSYQFSTDERHDIQGSIGLWAALDRDDKALYYYGDTPNHPWRVRAALWQQNWPEVQKAIASLDEHTRQEARWQYWLARSMAELGERTEAEAIWRTLVDERDYYAFLAADKVDAEYAMNHHPIVAEPEYRNSIITMESVQRMREFYLQDELLDARREAYFLQQTLTPRELQIVATETHKWGWHNQTIALLGTARYWDALDLRFPVLYDTEMRQASADVGVDASWLLAIARQESAFNPRARSHAGAMGLMQVMPATGKQVGRWLNKPLKQDSELYHPPRNIEMGSFYIRRMQDQFQNNPILATAAYNAGPHRVSRWLPEQTMPADIWVENIPFTETRRYVRTVFSYAATYDFQRKQTIKRMSERMPAVRPKNP</sequence>
<reference evidence="3 4" key="2">
    <citation type="journal article" date="2013" name="Int. J. Syst. Evol. Microbiol.">
        <title>Methylophaga nitratireducenticrescens sp. nov. and Methylophaga frappieri sp. nov., isolated from the biofilm of the methanol-fed denitrification system treating the seawater at the Montreal Biodome.</title>
        <authorList>
            <person name="Villeneuve C."/>
            <person name="Martineau C."/>
            <person name="Mauffrey F."/>
            <person name="Villemur R."/>
        </authorList>
    </citation>
    <scope>NUCLEOTIDE SEQUENCE [LARGE SCALE GENOMIC DNA]</scope>
    <source>
        <strain evidence="3 4">JAM1</strain>
    </source>
</reference>
<dbReference type="eggNOG" id="COG0741">
    <property type="taxonomic scope" value="Bacteria"/>
</dbReference>
<dbReference type="InterPro" id="IPR008258">
    <property type="entry name" value="Transglycosylase_SLT_dom_1"/>
</dbReference>
<reference evidence="3 4" key="1">
    <citation type="journal article" date="2012" name="J. Bacteriol.">
        <title>Complete genome sequences of Methylophaga sp. strain JAM1 and Methylophaga sp. strain JAM7.</title>
        <authorList>
            <person name="Villeneuve C."/>
            <person name="Martineau C."/>
            <person name="Mauffrey F."/>
            <person name="Villemur R."/>
        </authorList>
    </citation>
    <scope>NUCLEOTIDE SEQUENCE [LARGE SCALE GENOMIC DNA]</scope>
    <source>
        <strain evidence="3 4">JAM1</strain>
    </source>
</reference>
<dbReference type="STRING" id="754476.Q7A_42"/>
<dbReference type="SUPFAM" id="SSF53955">
    <property type="entry name" value="Lysozyme-like"/>
    <property type="match status" value="1"/>
</dbReference>
<evidence type="ECO:0000313" key="3">
    <source>
        <dbReference type="EMBL" id="AFI82903.1"/>
    </source>
</evidence>
<evidence type="ECO:0000256" key="1">
    <source>
        <dbReference type="ARBA" id="ARBA00007734"/>
    </source>
</evidence>
<dbReference type="Pfam" id="PF14718">
    <property type="entry name" value="SLT_L"/>
    <property type="match status" value="1"/>
</dbReference>
<dbReference type="Pfam" id="PF01464">
    <property type="entry name" value="SLT"/>
    <property type="match status" value="1"/>
</dbReference>
<dbReference type="PANTHER" id="PTHR37423">
    <property type="entry name" value="SOLUBLE LYTIC MUREIN TRANSGLYCOSYLASE-RELATED"/>
    <property type="match status" value="1"/>
</dbReference>
<dbReference type="GO" id="GO:0042597">
    <property type="term" value="C:periplasmic space"/>
    <property type="evidence" value="ECO:0007669"/>
    <property type="project" value="InterPro"/>
</dbReference>
<dbReference type="EMBL" id="CP003390">
    <property type="protein sequence ID" value="AFI82903.1"/>
    <property type="molecule type" value="Genomic_DNA"/>
</dbReference>
<evidence type="ECO:0000256" key="2">
    <source>
        <dbReference type="ARBA" id="ARBA00022729"/>
    </source>
</evidence>
<keyword evidence="2" id="KW-0732">Signal</keyword>
<comment type="similarity">
    <text evidence="1">Belongs to the transglycosylase Slt family.</text>
</comment>
<dbReference type="Gene3D" id="1.10.1240.20">
    <property type="entry name" value="Lytic transglycosylase, superhelical linker domain"/>
    <property type="match status" value="1"/>
</dbReference>
<name>I1XET4_METNJ</name>
<dbReference type="GO" id="GO:0008933">
    <property type="term" value="F:peptidoglycan lytic transglycosylase activity"/>
    <property type="evidence" value="ECO:0007669"/>
    <property type="project" value="InterPro"/>
</dbReference>
<dbReference type="PANTHER" id="PTHR37423:SF5">
    <property type="entry name" value="SOLUBLE LYTIC MUREIN TRANSGLYCOSYLASE"/>
    <property type="match status" value="1"/>
</dbReference>
<dbReference type="CDD" id="cd13401">
    <property type="entry name" value="Slt70-like"/>
    <property type="match status" value="1"/>
</dbReference>
<accession>I1XET4</accession>
<proteinExistence type="inferred from homology"/>
<dbReference type="SUPFAM" id="SSF48435">
    <property type="entry name" value="Bacterial muramidases"/>
    <property type="match status" value="1"/>
</dbReference>
<dbReference type="Gene3D" id="1.25.20.10">
    <property type="entry name" value="Bacterial muramidases"/>
    <property type="match status" value="1"/>
</dbReference>
<evidence type="ECO:0000313" key="4">
    <source>
        <dbReference type="Proteomes" id="UP000009144"/>
    </source>
</evidence>
<protein>
    <submittedName>
        <fullName evidence="3">Soluble lytic murein transglycosylase</fullName>
    </submittedName>
</protein>
<dbReference type="Gene3D" id="1.10.530.10">
    <property type="match status" value="1"/>
</dbReference>
<dbReference type="InterPro" id="IPR008939">
    <property type="entry name" value="Lytic_TGlycosylase_superhlx_U"/>
</dbReference>
<dbReference type="PATRIC" id="fig|754476.3.peg.41"/>
<dbReference type="GO" id="GO:0016020">
    <property type="term" value="C:membrane"/>
    <property type="evidence" value="ECO:0007669"/>
    <property type="project" value="InterPro"/>
</dbReference>
<dbReference type="InterPro" id="IPR037061">
    <property type="entry name" value="Lytic_TGlycoase_superhlx_L_sf"/>
</dbReference>
<dbReference type="RefSeq" id="WP_014705279.1">
    <property type="nucleotide sequence ID" value="NC_017857.3"/>
</dbReference>
<dbReference type="GO" id="GO:0004553">
    <property type="term" value="F:hydrolase activity, hydrolyzing O-glycosyl compounds"/>
    <property type="evidence" value="ECO:0007669"/>
    <property type="project" value="InterPro"/>
</dbReference>
<dbReference type="InterPro" id="IPR012289">
    <property type="entry name" value="Lytic_TGlycosylase_superhlx_L"/>
</dbReference>
<dbReference type="Proteomes" id="UP000009144">
    <property type="component" value="Chromosome"/>
</dbReference>